<accession>A0A914RE64</accession>
<protein>
    <submittedName>
        <fullName evidence="2">Uncharacterized protein</fullName>
    </submittedName>
</protein>
<dbReference type="Proteomes" id="UP000887564">
    <property type="component" value="Unplaced"/>
</dbReference>
<name>A0A914RE64_PAREQ</name>
<evidence type="ECO:0000313" key="2">
    <source>
        <dbReference type="WBParaSite" id="PEQ_0000303601-mRNA-1"/>
    </source>
</evidence>
<reference evidence="2" key="1">
    <citation type="submission" date="2022-11" db="UniProtKB">
        <authorList>
            <consortium name="WormBaseParasite"/>
        </authorList>
    </citation>
    <scope>IDENTIFICATION</scope>
</reference>
<sequence>MPVAGAAEDPAQEPNFVVTDYFNDEMRNNNFVCVDNVVNQVCVFLCCYTSD</sequence>
<proteinExistence type="predicted"/>
<dbReference type="WBParaSite" id="PEQ_0000303601-mRNA-1">
    <property type="protein sequence ID" value="PEQ_0000303601-mRNA-1"/>
    <property type="gene ID" value="PEQ_0000303601"/>
</dbReference>
<keyword evidence="1" id="KW-1185">Reference proteome</keyword>
<organism evidence="1 2">
    <name type="scientific">Parascaris equorum</name>
    <name type="common">Equine roundworm</name>
    <dbReference type="NCBI Taxonomy" id="6256"/>
    <lineage>
        <taxon>Eukaryota</taxon>
        <taxon>Metazoa</taxon>
        <taxon>Ecdysozoa</taxon>
        <taxon>Nematoda</taxon>
        <taxon>Chromadorea</taxon>
        <taxon>Rhabditida</taxon>
        <taxon>Spirurina</taxon>
        <taxon>Ascaridomorpha</taxon>
        <taxon>Ascaridoidea</taxon>
        <taxon>Ascarididae</taxon>
        <taxon>Parascaris</taxon>
    </lineage>
</organism>
<dbReference type="AlphaFoldDB" id="A0A914RE64"/>
<evidence type="ECO:0000313" key="1">
    <source>
        <dbReference type="Proteomes" id="UP000887564"/>
    </source>
</evidence>